<keyword evidence="3" id="KW-0560">Oxidoreductase</keyword>
<name>A0A4U6QA23_9ACTN</name>
<keyword evidence="7" id="KW-1185">Reference proteome</keyword>
<evidence type="ECO:0000256" key="4">
    <source>
        <dbReference type="ARBA" id="ARBA00023033"/>
    </source>
</evidence>
<gene>
    <name evidence="6" type="ORF">FDO65_18050</name>
</gene>
<proteinExistence type="predicted"/>
<dbReference type="GO" id="GO:0008726">
    <property type="term" value="F:alkanesulfonate monooxygenase activity"/>
    <property type="evidence" value="ECO:0007669"/>
    <property type="project" value="TreeGrafter"/>
</dbReference>
<dbReference type="InterPro" id="IPR019952">
    <property type="entry name" value="F420_OxRdatse_Rv1855c_pred"/>
</dbReference>
<evidence type="ECO:0000256" key="3">
    <source>
        <dbReference type="ARBA" id="ARBA00023002"/>
    </source>
</evidence>
<dbReference type="PANTHER" id="PTHR42847:SF8">
    <property type="entry name" value="CONSERVED PROTEIN"/>
    <property type="match status" value="1"/>
</dbReference>
<dbReference type="EMBL" id="SZZH01000006">
    <property type="protein sequence ID" value="TKV56759.1"/>
    <property type="molecule type" value="Genomic_DNA"/>
</dbReference>
<keyword evidence="4" id="KW-0503">Monooxygenase</keyword>
<dbReference type="SUPFAM" id="SSF51679">
    <property type="entry name" value="Bacterial luciferase-like"/>
    <property type="match status" value="1"/>
</dbReference>
<keyword evidence="2" id="KW-0288">FMN</keyword>
<dbReference type="Proteomes" id="UP000306985">
    <property type="component" value="Unassembled WGS sequence"/>
</dbReference>
<evidence type="ECO:0000256" key="2">
    <source>
        <dbReference type="ARBA" id="ARBA00022643"/>
    </source>
</evidence>
<feature type="domain" description="Luciferase-like" evidence="5">
    <location>
        <begin position="1"/>
        <end position="236"/>
    </location>
</feature>
<evidence type="ECO:0000256" key="1">
    <source>
        <dbReference type="ARBA" id="ARBA00022630"/>
    </source>
</evidence>
<dbReference type="OrthoDB" id="143323at2"/>
<dbReference type="InterPro" id="IPR036661">
    <property type="entry name" value="Luciferase-like_sf"/>
</dbReference>
<dbReference type="InterPro" id="IPR050172">
    <property type="entry name" value="SsuD_RutA_monooxygenase"/>
</dbReference>
<dbReference type="GO" id="GO:0046306">
    <property type="term" value="P:alkanesulfonate catabolic process"/>
    <property type="evidence" value="ECO:0007669"/>
    <property type="project" value="TreeGrafter"/>
</dbReference>
<dbReference type="AlphaFoldDB" id="A0A4U6QA23"/>
<dbReference type="InterPro" id="IPR011251">
    <property type="entry name" value="Luciferase-like_dom"/>
</dbReference>
<dbReference type="NCBIfam" id="TIGR03560">
    <property type="entry name" value="F420_Rv1855c"/>
    <property type="match status" value="1"/>
</dbReference>
<evidence type="ECO:0000313" key="7">
    <source>
        <dbReference type="Proteomes" id="UP000306985"/>
    </source>
</evidence>
<protein>
    <submittedName>
        <fullName evidence="6">LLM class F420-dependent oxidoreductase</fullName>
    </submittedName>
</protein>
<dbReference type="PANTHER" id="PTHR42847">
    <property type="entry name" value="ALKANESULFONATE MONOOXYGENASE"/>
    <property type="match status" value="1"/>
</dbReference>
<dbReference type="Pfam" id="PF00296">
    <property type="entry name" value="Bac_luciferase"/>
    <property type="match status" value="1"/>
</dbReference>
<organism evidence="6 7">
    <name type="scientific">Nakamurella flava</name>
    <dbReference type="NCBI Taxonomy" id="2576308"/>
    <lineage>
        <taxon>Bacteria</taxon>
        <taxon>Bacillati</taxon>
        <taxon>Actinomycetota</taxon>
        <taxon>Actinomycetes</taxon>
        <taxon>Nakamurellales</taxon>
        <taxon>Nakamurellaceae</taxon>
        <taxon>Nakamurella</taxon>
    </lineage>
</organism>
<evidence type="ECO:0000259" key="5">
    <source>
        <dbReference type="Pfam" id="PF00296"/>
    </source>
</evidence>
<comment type="caution">
    <text evidence="6">The sequence shown here is derived from an EMBL/GenBank/DDBJ whole genome shotgun (WGS) entry which is preliminary data.</text>
</comment>
<evidence type="ECO:0000313" key="6">
    <source>
        <dbReference type="EMBL" id="TKV56759.1"/>
    </source>
</evidence>
<sequence>MKLGIHLANLTFPGGTATLADDLARVARQADDLGFARISVMDHVWQIGPVGPVDDPMLEAYTTLGFLAAHTRRAQLLAWVTAVVYREPGLLAKCVTTLDVLSGGRAMLGIGAAWNDEEAAGLGLPFPPTKERFERLEETLQIHQLMWTDTQEPFHGRHYTLTRTLNHPQPISRPHPPILIGGGGEKKTLRMVAQYADACNLFDTPDLAHKLEVLRGHCADLGRDEAEVEKTVMARLDPGADGEGVDDVLASLRRLADLGIQHVHLGLPDIASSDRLQILGERVLPQIADW</sequence>
<dbReference type="Gene3D" id="3.20.20.30">
    <property type="entry name" value="Luciferase-like domain"/>
    <property type="match status" value="1"/>
</dbReference>
<keyword evidence="1" id="KW-0285">Flavoprotein</keyword>
<reference evidence="6 7" key="1">
    <citation type="submission" date="2019-05" db="EMBL/GenBank/DDBJ databases">
        <title>Nakamurella sp. N5BH11, whole genome shotgun sequence.</title>
        <authorList>
            <person name="Tuo L."/>
        </authorList>
    </citation>
    <scope>NUCLEOTIDE SEQUENCE [LARGE SCALE GENOMIC DNA]</scope>
    <source>
        <strain evidence="6 7">N5BH11</strain>
    </source>
</reference>
<accession>A0A4U6QA23</accession>
<dbReference type="RefSeq" id="WP_137451146.1">
    <property type="nucleotide sequence ID" value="NZ_SZZH01000006.1"/>
</dbReference>